<protein>
    <submittedName>
        <fullName evidence="2">Uncharacterized protein</fullName>
    </submittedName>
</protein>
<feature type="transmembrane region" description="Helical" evidence="1">
    <location>
        <begin position="32"/>
        <end position="48"/>
    </location>
</feature>
<reference evidence="2 3" key="1">
    <citation type="submission" date="2020-01" db="EMBL/GenBank/DDBJ databases">
        <authorList>
            <person name="Rodrigo-Torres L."/>
            <person name="Arahal R. D."/>
            <person name="Lucena T."/>
        </authorList>
    </citation>
    <scope>NUCLEOTIDE SEQUENCE [LARGE SCALE GENOMIC DNA]</scope>
    <source>
        <strain evidence="2 3">CECT 9293</strain>
    </source>
</reference>
<name>A0A6N4XDD2_9FLAO</name>
<dbReference type="AlphaFoldDB" id="A0A6N4XDD2"/>
<keyword evidence="3" id="KW-1185">Reference proteome</keyword>
<keyword evidence="1" id="KW-1133">Transmembrane helix</keyword>
<gene>
    <name evidence="2" type="ORF">CHRY9293_03533</name>
</gene>
<keyword evidence="1" id="KW-0472">Membrane</keyword>
<keyword evidence="1" id="KW-0812">Transmembrane</keyword>
<accession>A0A6N4XDD2</accession>
<sequence>MTQMCHCMFMIIKVILFYTNFNFTVMKTIPKIIFILLAVAGIFTTLGFRKVNHNRNQQNTYAYIYFHDKDDYNKVYVSDICYYSPDSDKCAGGFRNWSLKAEAAFRAYIKSQYNEDVKPFNGNMFSIRTTVSTIEKARDELNALISKQTADKRTVKKINFTYSCE</sequence>
<organism evidence="2 3">
    <name type="scientific">Chryseobacterium potabilaquae</name>
    <dbReference type="NCBI Taxonomy" id="2675057"/>
    <lineage>
        <taxon>Bacteria</taxon>
        <taxon>Pseudomonadati</taxon>
        <taxon>Bacteroidota</taxon>
        <taxon>Flavobacteriia</taxon>
        <taxon>Flavobacteriales</taxon>
        <taxon>Weeksellaceae</taxon>
        <taxon>Chryseobacterium group</taxon>
        <taxon>Chryseobacterium</taxon>
    </lineage>
</organism>
<proteinExistence type="predicted"/>
<dbReference type="EMBL" id="CACVBR010000057">
    <property type="protein sequence ID" value="CAA7197474.1"/>
    <property type="molecule type" value="Genomic_DNA"/>
</dbReference>
<evidence type="ECO:0000256" key="1">
    <source>
        <dbReference type="SAM" id="Phobius"/>
    </source>
</evidence>
<dbReference type="Proteomes" id="UP000445144">
    <property type="component" value="Unassembled WGS sequence"/>
</dbReference>
<evidence type="ECO:0000313" key="3">
    <source>
        <dbReference type="Proteomes" id="UP000445144"/>
    </source>
</evidence>
<evidence type="ECO:0000313" key="2">
    <source>
        <dbReference type="EMBL" id="CAA7197474.1"/>
    </source>
</evidence>